<keyword evidence="8 11" id="KW-0812">Transmembrane</keyword>
<dbReference type="Pfam" id="PF01040">
    <property type="entry name" value="UbiA"/>
    <property type="match status" value="1"/>
</dbReference>
<evidence type="ECO:0000256" key="12">
    <source>
        <dbReference type="NCBIfam" id="TIGR01474"/>
    </source>
</evidence>
<keyword evidence="9 11" id="KW-1133">Transmembrane helix</keyword>
<feature type="transmembrane region" description="Helical" evidence="11">
    <location>
        <begin position="64"/>
        <end position="85"/>
    </location>
</feature>
<dbReference type="EC" id="2.5.1.39" evidence="11 12"/>
<keyword evidence="10 11" id="KW-0472">Membrane</keyword>
<keyword evidence="6 11" id="KW-0808">Transferase</keyword>
<feature type="transmembrane region" description="Helical" evidence="11">
    <location>
        <begin position="132"/>
        <end position="150"/>
    </location>
</feature>
<accession>A0A9J6PFX0</accession>
<evidence type="ECO:0000256" key="6">
    <source>
        <dbReference type="ARBA" id="ARBA00022679"/>
    </source>
</evidence>
<keyword evidence="5 11" id="KW-0997">Cell inner membrane</keyword>
<feature type="transmembrane region" description="Helical" evidence="11">
    <location>
        <begin position="182"/>
        <end position="201"/>
    </location>
</feature>
<dbReference type="PANTHER" id="PTHR11048">
    <property type="entry name" value="PRENYLTRANSFERASES"/>
    <property type="match status" value="1"/>
</dbReference>
<evidence type="ECO:0000256" key="11">
    <source>
        <dbReference type="HAMAP-Rule" id="MF_01635"/>
    </source>
</evidence>
<dbReference type="GO" id="GO:0006744">
    <property type="term" value="P:ubiquinone biosynthetic process"/>
    <property type="evidence" value="ECO:0007669"/>
    <property type="project" value="UniProtKB-UniRule"/>
</dbReference>
<evidence type="ECO:0000313" key="14">
    <source>
        <dbReference type="Proteomes" id="UP001055804"/>
    </source>
</evidence>
<comment type="caution">
    <text evidence="13">The sequence shown here is derived from an EMBL/GenBank/DDBJ whole genome shotgun (WGS) entry which is preliminary data.</text>
</comment>
<dbReference type="CDD" id="cd13959">
    <property type="entry name" value="PT_UbiA_COQ2"/>
    <property type="match status" value="1"/>
</dbReference>
<comment type="similarity">
    <text evidence="3 11">Belongs to the UbiA prenyltransferase family.</text>
</comment>
<evidence type="ECO:0000313" key="13">
    <source>
        <dbReference type="EMBL" id="MCP1337617.1"/>
    </source>
</evidence>
<dbReference type="InterPro" id="IPR000537">
    <property type="entry name" value="UbiA_prenyltransferase"/>
</dbReference>
<dbReference type="GO" id="GO:0008412">
    <property type="term" value="F:4-hydroxybenzoate polyprenyltransferase activity"/>
    <property type="evidence" value="ECO:0007669"/>
    <property type="project" value="UniProtKB-UniRule"/>
</dbReference>
<dbReference type="AlphaFoldDB" id="A0A9J6PFX0"/>
<proteinExistence type="inferred from homology"/>
<dbReference type="FunFam" id="1.20.120.1780:FF:000001">
    <property type="entry name" value="4-hydroxybenzoate octaprenyltransferase"/>
    <property type="match status" value="1"/>
</dbReference>
<evidence type="ECO:0000256" key="8">
    <source>
        <dbReference type="ARBA" id="ARBA00022692"/>
    </source>
</evidence>
<protein>
    <recommendedName>
        <fullName evidence="11 12">4-hydroxybenzoate octaprenyltransferase</fullName>
        <ecNumber evidence="11 12">2.5.1.39</ecNumber>
    </recommendedName>
    <alternativeName>
        <fullName evidence="11">4-HB polyprenyltransferase</fullName>
    </alternativeName>
</protein>
<evidence type="ECO:0000256" key="7">
    <source>
        <dbReference type="ARBA" id="ARBA00022688"/>
    </source>
</evidence>
<feature type="transmembrane region" description="Helical" evidence="11">
    <location>
        <begin position="222"/>
        <end position="247"/>
    </location>
</feature>
<comment type="cofactor">
    <cofactor evidence="1 11">
        <name>Mg(2+)</name>
        <dbReference type="ChEBI" id="CHEBI:18420"/>
    </cofactor>
</comment>
<dbReference type="InterPro" id="IPR044878">
    <property type="entry name" value="UbiA_sf"/>
</dbReference>
<feature type="transmembrane region" description="Helical" evidence="11">
    <location>
        <begin position="106"/>
        <end position="126"/>
    </location>
</feature>
<keyword evidence="11" id="KW-0460">Magnesium</keyword>
<dbReference type="Gene3D" id="1.10.357.140">
    <property type="entry name" value="UbiA prenyltransferase"/>
    <property type="match status" value="1"/>
</dbReference>
<dbReference type="PROSITE" id="PS00943">
    <property type="entry name" value="UBIA"/>
    <property type="match status" value="1"/>
</dbReference>
<comment type="subcellular location">
    <subcellularLocation>
        <location evidence="11">Cell inner membrane</location>
        <topology evidence="11">Multi-pass membrane protein</topology>
    </subcellularLocation>
    <subcellularLocation>
        <location evidence="2">Membrane</location>
        <topology evidence="2">Multi-pass membrane protein</topology>
    </subcellularLocation>
</comment>
<dbReference type="FunFam" id="1.10.357.140:FF:000003">
    <property type="entry name" value="4-hydroxybenzoate polyprenyltransferase, mitochondrial"/>
    <property type="match status" value="1"/>
</dbReference>
<dbReference type="Gene3D" id="1.20.120.1780">
    <property type="entry name" value="UbiA prenyltransferase"/>
    <property type="match status" value="1"/>
</dbReference>
<gene>
    <name evidence="11 13" type="primary">ubiA</name>
    <name evidence="13" type="ORF">NJQ99_14435</name>
</gene>
<dbReference type="InterPro" id="IPR039653">
    <property type="entry name" value="Prenyltransferase"/>
</dbReference>
<dbReference type="PANTHER" id="PTHR11048:SF28">
    <property type="entry name" value="4-HYDROXYBENZOATE POLYPRENYLTRANSFERASE, MITOCHONDRIAL"/>
    <property type="match status" value="1"/>
</dbReference>
<name>A0A9J6PFX0_9PROT</name>
<comment type="pathway">
    <text evidence="11">Cofactor biosynthesis; ubiquinone biosynthesis.</text>
</comment>
<dbReference type="InterPro" id="IPR030470">
    <property type="entry name" value="UbiA_prenylTrfase_CS"/>
</dbReference>
<dbReference type="NCBIfam" id="TIGR01474">
    <property type="entry name" value="ubiA_proteo"/>
    <property type="match status" value="1"/>
</dbReference>
<comment type="catalytic activity">
    <reaction evidence="11">
        <text>all-trans-octaprenyl diphosphate + 4-hydroxybenzoate = 4-hydroxy-3-(all-trans-octaprenyl)benzoate + diphosphate</text>
        <dbReference type="Rhea" id="RHEA:27782"/>
        <dbReference type="ChEBI" id="CHEBI:1617"/>
        <dbReference type="ChEBI" id="CHEBI:17879"/>
        <dbReference type="ChEBI" id="CHEBI:33019"/>
        <dbReference type="ChEBI" id="CHEBI:57711"/>
        <dbReference type="EC" id="2.5.1.39"/>
    </reaction>
</comment>
<evidence type="ECO:0000256" key="2">
    <source>
        <dbReference type="ARBA" id="ARBA00004141"/>
    </source>
</evidence>
<evidence type="ECO:0000256" key="3">
    <source>
        <dbReference type="ARBA" id="ARBA00005985"/>
    </source>
</evidence>
<dbReference type="EMBL" id="JAMZFT010000003">
    <property type="protein sequence ID" value="MCP1337617.1"/>
    <property type="molecule type" value="Genomic_DNA"/>
</dbReference>
<sequence length="301" mass="32417">MTDRTHIADAVKGNWVDHRAPAWSRPWLRLARIERPIGTWLLLLPCWWGLALAGAMPWERPGLYILFAVGSVVMRAAGCVFNDIVDRNIDGRVARTAKRPIPSGDVSVTGAAAFMAGLCLIGLAVLLQLNWAAVWTGIASLGLVAIYPFMKRVTYWPQIFLGLAFNWGALVGWVAVTRALEAPAVLLYVAGIFWTLGYDTIYAHQDKEDDVLVGVKSSALKLGNATPAAIAVFYAATLALVAAAMIASAGAAWTPLLLAPAAAHFTWQQRTLDIDDGDNCLARFRANRDAGLLIAAALLIA</sequence>
<keyword evidence="7 11" id="KW-0831">Ubiquinone biosynthesis</keyword>
<comment type="function">
    <text evidence="11">Catalyzes the prenylation of para-hydroxybenzoate (PHB) with an all-trans polyprenyl group. Mediates the second step in the final reaction sequence of ubiquinone-8 (UQ-8) biosynthesis, which is the condensation of the polyisoprenoid side chain with PHB, generating the first membrane-bound Q intermediate 3-octaprenyl-4-hydroxybenzoate.</text>
</comment>
<feature type="transmembrane region" description="Helical" evidence="11">
    <location>
        <begin position="37"/>
        <end position="58"/>
    </location>
</feature>
<dbReference type="Proteomes" id="UP001055804">
    <property type="component" value="Unassembled WGS sequence"/>
</dbReference>
<dbReference type="GO" id="GO:0005886">
    <property type="term" value="C:plasma membrane"/>
    <property type="evidence" value="ECO:0007669"/>
    <property type="project" value="UniProtKB-SubCell"/>
</dbReference>
<keyword evidence="4 11" id="KW-1003">Cell membrane</keyword>
<feature type="transmembrane region" description="Helical" evidence="11">
    <location>
        <begin position="159"/>
        <end position="176"/>
    </location>
</feature>
<reference evidence="13" key="1">
    <citation type="submission" date="2022-06" db="EMBL/GenBank/DDBJ databases">
        <title>Isolation and Genomics of Futiania mangrovii gen. nov., sp. nov., a Rare and Metabolically-versatile member in the Class Alphaproteobacteria.</title>
        <authorList>
            <person name="Liu L."/>
            <person name="Huang W.-C."/>
            <person name="Pan J."/>
            <person name="Li J."/>
            <person name="Huang Y."/>
            <person name="Du H."/>
            <person name="Liu Y."/>
            <person name="Li M."/>
        </authorList>
    </citation>
    <scope>NUCLEOTIDE SEQUENCE</scope>
    <source>
        <strain evidence="13">FT118</strain>
    </source>
</reference>
<evidence type="ECO:0000256" key="1">
    <source>
        <dbReference type="ARBA" id="ARBA00001946"/>
    </source>
</evidence>
<evidence type="ECO:0000256" key="10">
    <source>
        <dbReference type="ARBA" id="ARBA00023136"/>
    </source>
</evidence>
<dbReference type="InterPro" id="IPR006370">
    <property type="entry name" value="HB_polyprenyltransferase-like"/>
</dbReference>
<evidence type="ECO:0000256" key="4">
    <source>
        <dbReference type="ARBA" id="ARBA00022475"/>
    </source>
</evidence>
<dbReference type="RefSeq" id="WP_269333579.1">
    <property type="nucleotide sequence ID" value="NZ_JAMZFT010000003.1"/>
</dbReference>
<evidence type="ECO:0000256" key="5">
    <source>
        <dbReference type="ARBA" id="ARBA00022519"/>
    </source>
</evidence>
<organism evidence="13 14">
    <name type="scientific">Futiania mangrovi</name>
    <dbReference type="NCBI Taxonomy" id="2959716"/>
    <lineage>
        <taxon>Bacteria</taxon>
        <taxon>Pseudomonadati</taxon>
        <taxon>Pseudomonadota</taxon>
        <taxon>Alphaproteobacteria</taxon>
        <taxon>Futianiales</taxon>
        <taxon>Futianiaceae</taxon>
        <taxon>Futiania</taxon>
    </lineage>
</organism>
<keyword evidence="14" id="KW-1185">Reference proteome</keyword>
<evidence type="ECO:0000256" key="9">
    <source>
        <dbReference type="ARBA" id="ARBA00022989"/>
    </source>
</evidence>
<dbReference type="HAMAP" id="MF_01635">
    <property type="entry name" value="UbiA"/>
    <property type="match status" value="1"/>
</dbReference>